<name>V4CER0_LOTGI</name>
<protein>
    <recommendedName>
        <fullName evidence="1">UspA domain-containing protein</fullName>
    </recommendedName>
</protein>
<dbReference type="Pfam" id="PF00582">
    <property type="entry name" value="Usp"/>
    <property type="match status" value="1"/>
</dbReference>
<dbReference type="InterPro" id="IPR006015">
    <property type="entry name" value="Universal_stress_UspA"/>
</dbReference>
<gene>
    <name evidence="2" type="ORF">LOTGIDRAFT_186269</name>
</gene>
<dbReference type="CDD" id="cd23659">
    <property type="entry name" value="USP_At3g01520-like"/>
    <property type="match status" value="1"/>
</dbReference>
<evidence type="ECO:0000313" key="3">
    <source>
        <dbReference type="Proteomes" id="UP000030746"/>
    </source>
</evidence>
<dbReference type="GeneID" id="20244695"/>
<evidence type="ECO:0000259" key="1">
    <source>
        <dbReference type="Pfam" id="PF00582"/>
    </source>
</evidence>
<dbReference type="SUPFAM" id="SSF52402">
    <property type="entry name" value="Adenine nucleotide alpha hydrolases-like"/>
    <property type="match status" value="1"/>
</dbReference>
<dbReference type="RefSeq" id="XP_009048574.1">
    <property type="nucleotide sequence ID" value="XM_009050326.1"/>
</dbReference>
<accession>V4CER0</accession>
<dbReference type="KEGG" id="lgi:LOTGIDRAFT_186269"/>
<dbReference type="Gene3D" id="3.40.50.620">
    <property type="entry name" value="HUPs"/>
    <property type="match status" value="1"/>
</dbReference>
<feature type="domain" description="UspA" evidence="1">
    <location>
        <begin position="7"/>
        <end position="143"/>
    </location>
</feature>
<dbReference type="Proteomes" id="UP000030746">
    <property type="component" value="Unassembled WGS sequence"/>
</dbReference>
<dbReference type="OrthoDB" id="843225at2759"/>
<dbReference type="PRINTS" id="PR01438">
    <property type="entry name" value="UNVRSLSTRESS"/>
</dbReference>
<organism evidence="2 3">
    <name type="scientific">Lottia gigantea</name>
    <name type="common">Giant owl limpet</name>
    <dbReference type="NCBI Taxonomy" id="225164"/>
    <lineage>
        <taxon>Eukaryota</taxon>
        <taxon>Metazoa</taxon>
        <taxon>Spiralia</taxon>
        <taxon>Lophotrochozoa</taxon>
        <taxon>Mollusca</taxon>
        <taxon>Gastropoda</taxon>
        <taxon>Patellogastropoda</taxon>
        <taxon>Lottioidea</taxon>
        <taxon>Lottiidae</taxon>
        <taxon>Lottia</taxon>
    </lineage>
</organism>
<dbReference type="AlphaFoldDB" id="V4CER0"/>
<dbReference type="HOGENOM" id="CLU_049301_9_2_1"/>
<dbReference type="STRING" id="225164.V4CER0"/>
<keyword evidence="3" id="KW-1185">Reference proteome</keyword>
<dbReference type="PANTHER" id="PTHR46989:SF3">
    <property type="entry name" value="USPA DOMAIN-CONTAINING PROTEIN"/>
    <property type="match status" value="1"/>
</dbReference>
<reference evidence="2 3" key="1">
    <citation type="journal article" date="2013" name="Nature">
        <title>Insights into bilaterian evolution from three spiralian genomes.</title>
        <authorList>
            <person name="Simakov O."/>
            <person name="Marletaz F."/>
            <person name="Cho S.J."/>
            <person name="Edsinger-Gonzales E."/>
            <person name="Havlak P."/>
            <person name="Hellsten U."/>
            <person name="Kuo D.H."/>
            <person name="Larsson T."/>
            <person name="Lv J."/>
            <person name="Arendt D."/>
            <person name="Savage R."/>
            <person name="Osoegawa K."/>
            <person name="de Jong P."/>
            <person name="Grimwood J."/>
            <person name="Chapman J.A."/>
            <person name="Shapiro H."/>
            <person name="Aerts A."/>
            <person name="Otillar R.P."/>
            <person name="Terry A.Y."/>
            <person name="Boore J.L."/>
            <person name="Grigoriev I.V."/>
            <person name="Lindberg D.R."/>
            <person name="Seaver E.C."/>
            <person name="Weisblat D.A."/>
            <person name="Putnam N.H."/>
            <person name="Rokhsar D.S."/>
        </authorList>
    </citation>
    <scope>NUCLEOTIDE SEQUENCE [LARGE SCALE GENOMIC DNA]</scope>
</reference>
<proteinExistence type="predicted"/>
<dbReference type="CTD" id="20244695"/>
<sequence>MESKCSKVLIPCDTSDHMEYGVQYYYERFHKQGNEVVFLHVDNETIHEHHHDETDKEHHGHEKIIELMKDRLKKMSVKAGNLESEFLVEKNKDVGHTILKVSDKIKADCIVMVSKDRGKIRRTLMGTVCDTVAHSAHLPVVLI</sequence>
<dbReference type="InterPro" id="IPR006016">
    <property type="entry name" value="UspA"/>
</dbReference>
<dbReference type="PANTHER" id="PTHR46989">
    <property type="entry name" value="USP DOMAIN-CONTAINING PROTEIN"/>
    <property type="match status" value="1"/>
</dbReference>
<dbReference type="EMBL" id="KB200701">
    <property type="protein sequence ID" value="ESP00455.1"/>
    <property type="molecule type" value="Genomic_DNA"/>
</dbReference>
<feature type="non-terminal residue" evidence="2">
    <location>
        <position position="143"/>
    </location>
</feature>
<dbReference type="InterPro" id="IPR014729">
    <property type="entry name" value="Rossmann-like_a/b/a_fold"/>
</dbReference>
<evidence type="ECO:0000313" key="2">
    <source>
        <dbReference type="EMBL" id="ESP00455.1"/>
    </source>
</evidence>